<dbReference type="EMBL" id="AYRZ02000008">
    <property type="protein sequence ID" value="PHT74248.1"/>
    <property type="molecule type" value="Genomic_DNA"/>
</dbReference>
<reference evidence="2 3" key="1">
    <citation type="journal article" date="2014" name="Nat. Genet.">
        <title>Genome sequence of the hot pepper provides insights into the evolution of pungency in Capsicum species.</title>
        <authorList>
            <person name="Kim S."/>
            <person name="Park M."/>
            <person name="Yeom S.I."/>
            <person name="Kim Y.M."/>
            <person name="Lee J.M."/>
            <person name="Lee H.A."/>
            <person name="Seo E."/>
            <person name="Choi J."/>
            <person name="Cheong K."/>
            <person name="Kim K.T."/>
            <person name="Jung K."/>
            <person name="Lee G.W."/>
            <person name="Oh S.K."/>
            <person name="Bae C."/>
            <person name="Kim S.B."/>
            <person name="Lee H.Y."/>
            <person name="Kim S.Y."/>
            <person name="Kim M.S."/>
            <person name="Kang B.C."/>
            <person name="Jo Y.D."/>
            <person name="Yang H.B."/>
            <person name="Jeong H.J."/>
            <person name="Kang W.H."/>
            <person name="Kwon J.K."/>
            <person name="Shin C."/>
            <person name="Lim J.Y."/>
            <person name="Park J.H."/>
            <person name="Huh J.H."/>
            <person name="Kim J.S."/>
            <person name="Kim B.D."/>
            <person name="Cohen O."/>
            <person name="Paran I."/>
            <person name="Suh M.C."/>
            <person name="Lee S.B."/>
            <person name="Kim Y.K."/>
            <person name="Shin Y."/>
            <person name="Noh S.J."/>
            <person name="Park J."/>
            <person name="Seo Y.S."/>
            <person name="Kwon S.Y."/>
            <person name="Kim H.A."/>
            <person name="Park J.M."/>
            <person name="Kim H.J."/>
            <person name="Choi S.B."/>
            <person name="Bosland P.W."/>
            <person name="Reeves G."/>
            <person name="Jo S.H."/>
            <person name="Lee B.W."/>
            <person name="Cho H.T."/>
            <person name="Choi H.S."/>
            <person name="Lee M.S."/>
            <person name="Yu Y."/>
            <person name="Do Choi Y."/>
            <person name="Park B.S."/>
            <person name="van Deynze A."/>
            <person name="Ashrafi H."/>
            <person name="Hill T."/>
            <person name="Kim W.T."/>
            <person name="Pai H.S."/>
            <person name="Ahn H.K."/>
            <person name="Yeam I."/>
            <person name="Giovannoni J.J."/>
            <person name="Rose J.K."/>
            <person name="Sorensen I."/>
            <person name="Lee S.J."/>
            <person name="Kim R.W."/>
            <person name="Choi I.Y."/>
            <person name="Choi B.S."/>
            <person name="Lim J.S."/>
            <person name="Lee Y.H."/>
            <person name="Choi D."/>
        </authorList>
    </citation>
    <scope>NUCLEOTIDE SEQUENCE [LARGE SCALE GENOMIC DNA]</scope>
    <source>
        <strain evidence="3">cv. CM334</strain>
    </source>
</reference>
<proteinExistence type="predicted"/>
<name>A0A2G2YWV4_CAPAN</name>
<gene>
    <name evidence="2" type="ORF">T459_21525</name>
</gene>
<evidence type="ECO:0000313" key="3">
    <source>
        <dbReference type="Proteomes" id="UP000222542"/>
    </source>
</evidence>
<dbReference type="OrthoDB" id="1304668at2759"/>
<dbReference type="AlphaFoldDB" id="A0A2G2YWV4"/>
<protein>
    <submittedName>
        <fullName evidence="2">Uncharacterized protein</fullName>
    </submittedName>
</protein>
<dbReference type="STRING" id="4072.A0A2G2YWV4"/>
<keyword evidence="3" id="KW-1185">Reference proteome</keyword>
<dbReference type="Gramene" id="PHT74248">
    <property type="protein sequence ID" value="PHT74248"/>
    <property type="gene ID" value="T459_21525"/>
</dbReference>
<feature type="compositionally biased region" description="Polar residues" evidence="1">
    <location>
        <begin position="142"/>
        <end position="155"/>
    </location>
</feature>
<feature type="region of interest" description="Disordered" evidence="1">
    <location>
        <begin position="48"/>
        <end position="70"/>
    </location>
</feature>
<feature type="compositionally biased region" description="Acidic residues" evidence="1">
    <location>
        <begin position="156"/>
        <end position="165"/>
    </location>
</feature>
<organism evidence="2 3">
    <name type="scientific">Capsicum annuum</name>
    <name type="common">Capsicum pepper</name>
    <dbReference type="NCBI Taxonomy" id="4072"/>
    <lineage>
        <taxon>Eukaryota</taxon>
        <taxon>Viridiplantae</taxon>
        <taxon>Streptophyta</taxon>
        <taxon>Embryophyta</taxon>
        <taxon>Tracheophyta</taxon>
        <taxon>Spermatophyta</taxon>
        <taxon>Magnoliopsida</taxon>
        <taxon>eudicotyledons</taxon>
        <taxon>Gunneridae</taxon>
        <taxon>Pentapetalae</taxon>
        <taxon>asterids</taxon>
        <taxon>lamiids</taxon>
        <taxon>Solanales</taxon>
        <taxon>Solanaceae</taxon>
        <taxon>Solanoideae</taxon>
        <taxon>Capsiceae</taxon>
        <taxon>Capsicum</taxon>
    </lineage>
</organism>
<evidence type="ECO:0000313" key="2">
    <source>
        <dbReference type="EMBL" id="PHT74248.1"/>
    </source>
</evidence>
<accession>A0A2G2YWV4</accession>
<dbReference type="SMR" id="A0A2G2YWV4"/>
<comment type="caution">
    <text evidence="2">The sequence shown here is derived from an EMBL/GenBank/DDBJ whole genome shotgun (WGS) entry which is preliminary data.</text>
</comment>
<reference evidence="2 3" key="2">
    <citation type="journal article" date="2017" name="Genome Biol.">
        <title>New reference genome sequences of hot pepper reveal the massive evolution of plant disease-resistance genes by retroduplication.</title>
        <authorList>
            <person name="Kim S."/>
            <person name="Park J."/>
            <person name="Yeom S.I."/>
            <person name="Kim Y.M."/>
            <person name="Seo E."/>
            <person name="Kim K.T."/>
            <person name="Kim M.S."/>
            <person name="Lee J.M."/>
            <person name="Cheong K."/>
            <person name="Shin H.S."/>
            <person name="Kim S.B."/>
            <person name="Han K."/>
            <person name="Lee J."/>
            <person name="Park M."/>
            <person name="Lee H.A."/>
            <person name="Lee H.Y."/>
            <person name="Lee Y."/>
            <person name="Oh S."/>
            <person name="Lee J.H."/>
            <person name="Choi E."/>
            <person name="Choi E."/>
            <person name="Lee S.E."/>
            <person name="Jeon J."/>
            <person name="Kim H."/>
            <person name="Choi G."/>
            <person name="Song H."/>
            <person name="Lee J."/>
            <person name="Lee S.C."/>
            <person name="Kwon J.K."/>
            <person name="Lee H.Y."/>
            <person name="Koo N."/>
            <person name="Hong Y."/>
            <person name="Kim R.W."/>
            <person name="Kang W.H."/>
            <person name="Huh J.H."/>
            <person name="Kang B.C."/>
            <person name="Yang T.J."/>
            <person name="Lee Y.H."/>
            <person name="Bennetzen J.L."/>
            <person name="Choi D."/>
        </authorList>
    </citation>
    <scope>NUCLEOTIDE SEQUENCE [LARGE SCALE GENOMIC DNA]</scope>
    <source>
        <strain evidence="3">cv. CM334</strain>
    </source>
</reference>
<feature type="region of interest" description="Disordered" evidence="1">
    <location>
        <begin position="115"/>
        <end position="165"/>
    </location>
</feature>
<sequence>MKNEFERKKQEILAVQSASSVDGETNSAIQLAQLSEIDIWVQSVGGKKKGKVKGLGSLGRSVKATNSSTSTLPKEINEMIKSQVDASNANLYAQLQNERKKNKRMRKDLHLLMKHVYNKSSSNNERPSQEDYQAFEDESYDDSNNVNGSDNPDNVNESDSDPDSW</sequence>
<evidence type="ECO:0000256" key="1">
    <source>
        <dbReference type="SAM" id="MobiDB-lite"/>
    </source>
</evidence>
<dbReference type="Proteomes" id="UP000222542">
    <property type="component" value="Unassembled WGS sequence"/>
</dbReference>